<comment type="caution">
    <text evidence="2">The sequence shown here is derived from an EMBL/GenBank/DDBJ whole genome shotgun (WGS) entry which is preliminary data.</text>
</comment>
<dbReference type="InterPro" id="IPR001387">
    <property type="entry name" value="Cro/C1-type_HTH"/>
</dbReference>
<proteinExistence type="predicted"/>
<dbReference type="Proteomes" id="UP000474758">
    <property type="component" value="Unassembled WGS sequence"/>
</dbReference>
<evidence type="ECO:0000313" key="3">
    <source>
        <dbReference type="Proteomes" id="UP000474758"/>
    </source>
</evidence>
<dbReference type="SMART" id="SM00530">
    <property type="entry name" value="HTH_XRE"/>
    <property type="match status" value="1"/>
</dbReference>
<dbReference type="EMBL" id="JAALFE010000010">
    <property type="protein sequence ID" value="NGQ91479.1"/>
    <property type="molecule type" value="Genomic_DNA"/>
</dbReference>
<keyword evidence="3" id="KW-1185">Reference proteome</keyword>
<reference evidence="2 3" key="1">
    <citation type="submission" date="2020-02" db="EMBL/GenBank/DDBJ databases">
        <title>Rhodobacter translucens sp. nov., a novel bacterium isolated from activated sludge.</title>
        <authorList>
            <person name="Liu J."/>
        </authorList>
    </citation>
    <scope>NUCLEOTIDE SEQUENCE [LARGE SCALE GENOMIC DNA]</scope>
    <source>
        <strain evidence="2 3">HX-7-19</strain>
    </source>
</reference>
<gene>
    <name evidence="2" type="ORF">G5V65_11280</name>
</gene>
<dbReference type="SUPFAM" id="SSF47413">
    <property type="entry name" value="lambda repressor-like DNA-binding domains"/>
    <property type="match status" value="1"/>
</dbReference>
<sequence>MSIVARNLSALMEERGTNPFELAKRAGVNQTAIYDIMKGKSQNPRVDTLHKIAVEGLGVPLSALVSEPSDIELNRQLVEVFGLLPEIDRARILTMARALLPN</sequence>
<name>A0A6M1TN51_9RHOB</name>
<dbReference type="Gene3D" id="1.10.260.40">
    <property type="entry name" value="lambda repressor-like DNA-binding domains"/>
    <property type="match status" value="1"/>
</dbReference>
<evidence type="ECO:0000313" key="2">
    <source>
        <dbReference type="EMBL" id="NGQ91479.1"/>
    </source>
</evidence>
<dbReference type="InterPro" id="IPR010982">
    <property type="entry name" value="Lambda_DNA-bd_dom_sf"/>
</dbReference>
<organism evidence="2 3">
    <name type="scientific">Paragemmobacter kunshanensis</name>
    <dbReference type="NCBI Taxonomy" id="2583234"/>
    <lineage>
        <taxon>Bacteria</taxon>
        <taxon>Pseudomonadati</taxon>
        <taxon>Pseudomonadota</taxon>
        <taxon>Alphaproteobacteria</taxon>
        <taxon>Rhodobacterales</taxon>
        <taxon>Paracoccaceae</taxon>
        <taxon>Paragemmobacter</taxon>
    </lineage>
</organism>
<dbReference type="PROSITE" id="PS50943">
    <property type="entry name" value="HTH_CROC1"/>
    <property type="match status" value="1"/>
</dbReference>
<accession>A0A6M1TN51</accession>
<protein>
    <submittedName>
        <fullName evidence="2">Helix-turn-helix transcriptional regulator</fullName>
    </submittedName>
</protein>
<dbReference type="GO" id="GO:0003677">
    <property type="term" value="F:DNA binding"/>
    <property type="evidence" value="ECO:0007669"/>
    <property type="project" value="InterPro"/>
</dbReference>
<feature type="domain" description="HTH cro/C1-type" evidence="1">
    <location>
        <begin position="8"/>
        <end position="64"/>
    </location>
</feature>
<dbReference type="RefSeq" id="WP_165050070.1">
    <property type="nucleotide sequence ID" value="NZ_JAALFE010000010.1"/>
</dbReference>
<evidence type="ECO:0000259" key="1">
    <source>
        <dbReference type="PROSITE" id="PS50943"/>
    </source>
</evidence>
<dbReference type="AlphaFoldDB" id="A0A6M1TN51"/>
<dbReference type="Pfam" id="PF13443">
    <property type="entry name" value="HTH_26"/>
    <property type="match status" value="1"/>
</dbReference>
<dbReference type="CDD" id="cd00093">
    <property type="entry name" value="HTH_XRE"/>
    <property type="match status" value="1"/>
</dbReference>